<comment type="function">
    <text evidence="3">Binds specifically to cytosolic chaperonin (c-CPN) and transfers target proteins to it. Binds to nascent polypeptide chain and promotes folding in an environment in which there are many competing pathways for nonnative proteins.</text>
</comment>
<evidence type="ECO:0000313" key="6">
    <source>
        <dbReference type="Proteomes" id="UP000007879"/>
    </source>
</evidence>
<dbReference type="KEGG" id="aqu:100638425"/>
<evidence type="ECO:0000313" key="5">
    <source>
        <dbReference type="EnsemblMetazoa" id="XP_003385722.1"/>
    </source>
</evidence>
<keyword evidence="2 3" id="KW-0143">Chaperone</keyword>
<reference evidence="6" key="1">
    <citation type="journal article" date="2010" name="Nature">
        <title>The Amphimedon queenslandica genome and the evolution of animal complexity.</title>
        <authorList>
            <person name="Srivastava M."/>
            <person name="Simakov O."/>
            <person name="Chapman J."/>
            <person name="Fahey B."/>
            <person name="Gauthier M.E."/>
            <person name="Mitros T."/>
            <person name="Richards G.S."/>
            <person name="Conaco C."/>
            <person name="Dacre M."/>
            <person name="Hellsten U."/>
            <person name="Larroux C."/>
            <person name="Putnam N.H."/>
            <person name="Stanke M."/>
            <person name="Adamska M."/>
            <person name="Darling A."/>
            <person name="Degnan S.M."/>
            <person name="Oakley T.H."/>
            <person name="Plachetzki D.C."/>
            <person name="Zhai Y."/>
            <person name="Adamski M."/>
            <person name="Calcino A."/>
            <person name="Cummins S.F."/>
            <person name="Goodstein D.M."/>
            <person name="Harris C."/>
            <person name="Jackson D.J."/>
            <person name="Leys S.P."/>
            <person name="Shu S."/>
            <person name="Woodcroft B.J."/>
            <person name="Vervoort M."/>
            <person name="Kosik K.S."/>
            <person name="Manning G."/>
            <person name="Degnan B.M."/>
            <person name="Rokhsar D.S."/>
        </authorList>
    </citation>
    <scope>NUCLEOTIDE SEQUENCE [LARGE SCALE GENOMIC DNA]</scope>
</reference>
<dbReference type="CDD" id="cd23165">
    <property type="entry name" value="Prefoldin_4"/>
    <property type="match status" value="1"/>
</dbReference>
<dbReference type="GO" id="GO:0005737">
    <property type="term" value="C:cytoplasm"/>
    <property type="evidence" value="ECO:0007669"/>
    <property type="project" value="TreeGrafter"/>
</dbReference>
<keyword evidence="6" id="KW-1185">Reference proteome</keyword>
<dbReference type="GeneID" id="100638425"/>
<keyword evidence="4" id="KW-0175">Coiled coil</keyword>
<dbReference type="RefSeq" id="XP_003385722.1">
    <property type="nucleotide sequence ID" value="XM_003385674.3"/>
</dbReference>
<feature type="coiled-coil region" evidence="4">
    <location>
        <begin position="35"/>
        <end position="119"/>
    </location>
</feature>
<dbReference type="InterPro" id="IPR016661">
    <property type="entry name" value="PFDN4"/>
</dbReference>
<comment type="similarity">
    <text evidence="1 3">Belongs to the prefoldin subunit beta family.</text>
</comment>
<evidence type="ECO:0000256" key="3">
    <source>
        <dbReference type="PIRNR" id="PIRNR016477"/>
    </source>
</evidence>
<dbReference type="InterPro" id="IPR002777">
    <property type="entry name" value="PFD_beta-like"/>
</dbReference>
<dbReference type="Pfam" id="PF01920">
    <property type="entry name" value="Prefoldin_2"/>
    <property type="match status" value="1"/>
</dbReference>
<name>A0AAN0ID68_AMPQE</name>
<dbReference type="PANTHER" id="PTHR21100:SF9">
    <property type="entry name" value="PREFOLDIN SUBUNIT 4"/>
    <property type="match status" value="1"/>
</dbReference>
<dbReference type="PANTHER" id="PTHR21100">
    <property type="entry name" value="PREFOLDIN SUBUNIT 4"/>
    <property type="match status" value="1"/>
</dbReference>
<proteinExistence type="inferred from homology"/>
<evidence type="ECO:0000256" key="1">
    <source>
        <dbReference type="ARBA" id="ARBA00008045"/>
    </source>
</evidence>
<dbReference type="SUPFAM" id="SSF46579">
    <property type="entry name" value="Prefoldin"/>
    <property type="match status" value="1"/>
</dbReference>
<dbReference type="PIRSF" id="PIRSF016477">
    <property type="entry name" value="Prefoldin_subunit_4"/>
    <property type="match status" value="1"/>
</dbReference>
<dbReference type="InterPro" id="IPR009053">
    <property type="entry name" value="Prefoldin"/>
</dbReference>
<evidence type="ECO:0000256" key="2">
    <source>
        <dbReference type="ARBA" id="ARBA00023186"/>
    </source>
</evidence>
<dbReference type="GO" id="GO:0006457">
    <property type="term" value="P:protein folding"/>
    <property type="evidence" value="ECO:0007669"/>
    <property type="project" value="UniProtKB-UniRule"/>
</dbReference>
<dbReference type="EnsemblMetazoa" id="XM_003385674.3">
    <property type="protein sequence ID" value="XP_003385722.1"/>
    <property type="gene ID" value="LOC100638425"/>
</dbReference>
<dbReference type="GO" id="GO:0051082">
    <property type="term" value="F:unfolded protein binding"/>
    <property type="evidence" value="ECO:0007669"/>
    <property type="project" value="InterPro"/>
</dbReference>
<dbReference type="GO" id="GO:0016272">
    <property type="term" value="C:prefoldin complex"/>
    <property type="evidence" value="ECO:0007669"/>
    <property type="project" value="UniProtKB-UniRule"/>
</dbReference>
<dbReference type="AlphaFoldDB" id="A0AAN0ID68"/>
<evidence type="ECO:0000256" key="4">
    <source>
        <dbReference type="SAM" id="Coils"/>
    </source>
</evidence>
<comment type="subunit">
    <text evidence="3">Heterohexamer of two PFD-alpha type and four PFD-beta type subunits.</text>
</comment>
<organism evidence="5 6">
    <name type="scientific">Amphimedon queenslandica</name>
    <name type="common">Sponge</name>
    <dbReference type="NCBI Taxonomy" id="400682"/>
    <lineage>
        <taxon>Eukaryota</taxon>
        <taxon>Metazoa</taxon>
        <taxon>Porifera</taxon>
        <taxon>Demospongiae</taxon>
        <taxon>Heteroscleromorpha</taxon>
        <taxon>Haplosclerida</taxon>
        <taxon>Niphatidae</taxon>
        <taxon>Amphimedon</taxon>
    </lineage>
</organism>
<sequence length="134" mass="15340">MAAIPKGKGEIGKDMVVLFEDQQKINLFAKKNSLLNDIKDQITEKERIFKNVEDAADELILFDDDQMVPYEIGEVFVLLSLEEAQQKLEDYKLELQKELDKLKEQASSIEELLSKVKSQLYAKFGDNINLEADS</sequence>
<dbReference type="Proteomes" id="UP000007879">
    <property type="component" value="Unassembled WGS sequence"/>
</dbReference>
<accession>A0AAN0ID68</accession>
<protein>
    <recommendedName>
        <fullName evidence="3">Prefoldin subunit 4</fullName>
    </recommendedName>
</protein>
<reference evidence="5" key="2">
    <citation type="submission" date="2024-06" db="UniProtKB">
        <authorList>
            <consortium name="EnsemblMetazoa"/>
        </authorList>
    </citation>
    <scope>IDENTIFICATION</scope>
</reference>
<dbReference type="Gene3D" id="1.10.287.370">
    <property type="match status" value="1"/>
</dbReference>